<feature type="domain" description="A-factor biosynthesis hotdog" evidence="1">
    <location>
        <begin position="104"/>
        <end position="237"/>
    </location>
</feature>
<dbReference type="InterPro" id="IPR005509">
    <property type="entry name" value="AfsA_hotdog_dom"/>
</dbReference>
<proteinExistence type="predicted"/>
<dbReference type="Pfam" id="PF03756">
    <property type="entry name" value="AfsA"/>
    <property type="match status" value="1"/>
</dbReference>
<dbReference type="EMBL" id="RBXO01000001">
    <property type="protein sequence ID" value="RKT55514.1"/>
    <property type="molecule type" value="Genomic_DNA"/>
</dbReference>
<dbReference type="Proteomes" id="UP000282084">
    <property type="component" value="Unassembled WGS sequence"/>
</dbReference>
<accession>A0A495W294</accession>
<name>A0A495W294_9PSEU</name>
<evidence type="ECO:0000259" key="1">
    <source>
        <dbReference type="Pfam" id="PF03756"/>
    </source>
</evidence>
<comment type="caution">
    <text evidence="2">The sequence shown here is derived from an EMBL/GenBank/DDBJ whole genome shotgun (WGS) entry which is preliminary data.</text>
</comment>
<keyword evidence="3" id="KW-1185">Reference proteome</keyword>
<dbReference type="OrthoDB" id="7838374at2"/>
<protein>
    <submittedName>
        <fullName evidence="2">A-factor biosynthesis hotdog protein</fullName>
    </submittedName>
</protein>
<organism evidence="2 3">
    <name type="scientific">Saccharothrix australiensis</name>
    <dbReference type="NCBI Taxonomy" id="2072"/>
    <lineage>
        <taxon>Bacteria</taxon>
        <taxon>Bacillati</taxon>
        <taxon>Actinomycetota</taxon>
        <taxon>Actinomycetes</taxon>
        <taxon>Pseudonocardiales</taxon>
        <taxon>Pseudonocardiaceae</taxon>
        <taxon>Saccharothrix</taxon>
    </lineage>
</organism>
<dbReference type="AlphaFoldDB" id="A0A495W294"/>
<sequence length="270" mass="29527">MSGTNAAVHLSRYRARGAGKSPADNVVCLVGDRFSGMRDVPGVRTLGQLVGDLRSGAPAPDAIVVGQGMGDYELDYLNAALARREDARDVPVLGVARTPVARSLVHKHREQNVLLSGLRALPDGRHAADLALHGENELLLDHQTGQHVQGMVVTEAMRQMFIAVFEAEHGVRFPGRRFYVVWNSMSLTFESFLFPLPAEITCAIVESAVADPERMTFRVTMEITQAGTSAACADIRFAAFDDHRIKRSELRRATSAVQTLMADRTAEMAW</sequence>
<evidence type="ECO:0000313" key="2">
    <source>
        <dbReference type="EMBL" id="RKT55514.1"/>
    </source>
</evidence>
<gene>
    <name evidence="2" type="ORF">C8E97_4183</name>
</gene>
<reference evidence="2 3" key="1">
    <citation type="submission" date="2018-10" db="EMBL/GenBank/DDBJ databases">
        <title>Sequencing the genomes of 1000 actinobacteria strains.</title>
        <authorList>
            <person name="Klenk H.-P."/>
        </authorList>
    </citation>
    <scope>NUCLEOTIDE SEQUENCE [LARGE SCALE GENOMIC DNA]</scope>
    <source>
        <strain evidence="2 3">DSM 43800</strain>
    </source>
</reference>
<evidence type="ECO:0000313" key="3">
    <source>
        <dbReference type="Proteomes" id="UP000282084"/>
    </source>
</evidence>